<dbReference type="Proteomes" id="UP000280792">
    <property type="component" value="Unassembled WGS sequence"/>
</dbReference>
<proteinExistence type="predicted"/>
<dbReference type="EMBL" id="QWEZ01000001">
    <property type="protein sequence ID" value="RRJ83753.1"/>
    <property type="molecule type" value="Genomic_DNA"/>
</dbReference>
<evidence type="ECO:0000259" key="1">
    <source>
        <dbReference type="Pfam" id="PF01323"/>
    </source>
</evidence>
<accession>A0A3P3VSI1</accession>
<gene>
    <name evidence="2" type="ORF">D0544_01125</name>
</gene>
<dbReference type="AlphaFoldDB" id="A0A3P3VSI1"/>
<comment type="caution">
    <text evidence="2">The sequence shown here is derived from an EMBL/GenBank/DDBJ whole genome shotgun (WGS) entry which is preliminary data.</text>
</comment>
<reference evidence="2 3" key="2">
    <citation type="submission" date="2018-12" db="EMBL/GenBank/DDBJ databases">
        <title>Simiduia agarivorans gen. nov., sp. nov., a marine, agarolytic bacterium isolated from shallow coastal water from Keelung, Taiwan.</title>
        <authorList>
            <person name="Shieh W.Y."/>
        </authorList>
    </citation>
    <scope>NUCLEOTIDE SEQUENCE [LARGE SCALE GENOMIC DNA]</scope>
    <source>
        <strain evidence="2 3">GTF-13</strain>
    </source>
</reference>
<dbReference type="Pfam" id="PF01323">
    <property type="entry name" value="DSBA"/>
    <property type="match status" value="1"/>
</dbReference>
<evidence type="ECO:0000313" key="2">
    <source>
        <dbReference type="EMBL" id="RRJ83753.1"/>
    </source>
</evidence>
<dbReference type="InterPro" id="IPR036249">
    <property type="entry name" value="Thioredoxin-like_sf"/>
</dbReference>
<organism evidence="2 3">
    <name type="scientific">Aestuariirhabdus litorea</name>
    <dbReference type="NCBI Taxonomy" id="2528527"/>
    <lineage>
        <taxon>Bacteria</taxon>
        <taxon>Pseudomonadati</taxon>
        <taxon>Pseudomonadota</taxon>
        <taxon>Gammaproteobacteria</taxon>
        <taxon>Oceanospirillales</taxon>
        <taxon>Aestuariirhabdaceae</taxon>
        <taxon>Aestuariirhabdus</taxon>
    </lineage>
</organism>
<keyword evidence="3" id="KW-1185">Reference proteome</keyword>
<sequence>MSQPLPISYFSDTLCVWAYVSQIRLDELRANLGDQIELSYHFISLFGCTPKRLAEGWKDRGGYAGFNEHVLGVGAQFDHVRIHPQVWKECRPYSSAMSHLFLKAVQLLERGGEISDAPQEEFNGRTLFEETAWQVRVAFFEQARDIGRREVLLGVAEQMQLPLASIEHSLNSGEAMAELFRDQEMKESFRLEGSPTYLLDNGRQKLYGNVGYRIIEANVQELLKKPQGQASWC</sequence>
<dbReference type="RefSeq" id="WP_125014025.1">
    <property type="nucleotide sequence ID" value="NZ_QWEZ01000001.1"/>
</dbReference>
<protein>
    <submittedName>
        <fullName evidence="2">Disulfide bond formation protein DsbA</fullName>
    </submittedName>
</protein>
<dbReference type="InterPro" id="IPR001853">
    <property type="entry name" value="DSBA-like_thioredoxin_dom"/>
</dbReference>
<dbReference type="SUPFAM" id="SSF52833">
    <property type="entry name" value="Thioredoxin-like"/>
    <property type="match status" value="1"/>
</dbReference>
<dbReference type="GO" id="GO:0016491">
    <property type="term" value="F:oxidoreductase activity"/>
    <property type="evidence" value="ECO:0007669"/>
    <property type="project" value="InterPro"/>
</dbReference>
<feature type="domain" description="DSBA-like thioredoxin" evidence="1">
    <location>
        <begin position="132"/>
        <end position="212"/>
    </location>
</feature>
<dbReference type="Gene3D" id="3.40.30.10">
    <property type="entry name" value="Glutaredoxin"/>
    <property type="match status" value="1"/>
</dbReference>
<evidence type="ECO:0000313" key="3">
    <source>
        <dbReference type="Proteomes" id="UP000280792"/>
    </source>
</evidence>
<name>A0A3P3VSI1_9GAMM</name>
<reference evidence="2 3" key="1">
    <citation type="submission" date="2018-08" db="EMBL/GenBank/DDBJ databases">
        <authorList>
            <person name="Khan S.A."/>
        </authorList>
    </citation>
    <scope>NUCLEOTIDE SEQUENCE [LARGE SCALE GENOMIC DNA]</scope>
    <source>
        <strain evidence="2 3">GTF-13</strain>
    </source>
</reference>